<dbReference type="Gene3D" id="1.10.10.10">
    <property type="entry name" value="Winged helix-like DNA-binding domain superfamily/Winged helix DNA-binding domain"/>
    <property type="match status" value="1"/>
</dbReference>
<evidence type="ECO:0000256" key="3">
    <source>
        <dbReference type="ARBA" id="ARBA00023125"/>
    </source>
</evidence>
<dbReference type="InterPro" id="IPR000847">
    <property type="entry name" value="LysR_HTH_N"/>
</dbReference>
<dbReference type="SUPFAM" id="SSF53850">
    <property type="entry name" value="Periplasmic binding protein-like II"/>
    <property type="match status" value="1"/>
</dbReference>
<dbReference type="GO" id="GO:0006351">
    <property type="term" value="P:DNA-templated transcription"/>
    <property type="evidence" value="ECO:0007669"/>
    <property type="project" value="TreeGrafter"/>
</dbReference>
<keyword evidence="3" id="KW-0238">DNA-binding</keyword>
<dbReference type="PROSITE" id="PS50931">
    <property type="entry name" value="HTH_LYSR"/>
    <property type="match status" value="1"/>
</dbReference>
<proteinExistence type="inferred from homology"/>
<comment type="similarity">
    <text evidence="1">Belongs to the LysR transcriptional regulatory family.</text>
</comment>
<dbReference type="CDD" id="cd08422">
    <property type="entry name" value="PBP2_CrgA_like"/>
    <property type="match status" value="1"/>
</dbReference>
<dbReference type="AlphaFoldDB" id="A0A0K1PQP4"/>
<feature type="domain" description="HTH lysR-type" evidence="5">
    <location>
        <begin position="3"/>
        <end position="60"/>
    </location>
</feature>
<dbReference type="EMBL" id="CP012333">
    <property type="protein sequence ID" value="AKU95701.1"/>
    <property type="molecule type" value="Genomic_DNA"/>
</dbReference>
<dbReference type="GO" id="GO:0043565">
    <property type="term" value="F:sequence-specific DNA binding"/>
    <property type="evidence" value="ECO:0007669"/>
    <property type="project" value="TreeGrafter"/>
</dbReference>
<dbReference type="Proteomes" id="UP000064967">
    <property type="component" value="Chromosome"/>
</dbReference>
<dbReference type="SUPFAM" id="SSF46785">
    <property type="entry name" value="Winged helix' DNA-binding domain"/>
    <property type="match status" value="1"/>
</dbReference>
<dbReference type="FunFam" id="1.10.10.10:FF:000001">
    <property type="entry name" value="LysR family transcriptional regulator"/>
    <property type="match status" value="1"/>
</dbReference>
<dbReference type="Pfam" id="PF00126">
    <property type="entry name" value="HTH_1"/>
    <property type="match status" value="1"/>
</dbReference>
<dbReference type="PANTHER" id="PTHR30537:SF68">
    <property type="entry name" value="TRANSCRIPTIONAL REGULATOR-RELATED"/>
    <property type="match status" value="1"/>
</dbReference>
<keyword evidence="2" id="KW-0805">Transcription regulation</keyword>
<dbReference type="InterPro" id="IPR005119">
    <property type="entry name" value="LysR_subst-bd"/>
</dbReference>
<dbReference type="KEGG" id="llu:AKJ09_02365"/>
<protein>
    <submittedName>
        <fullName evidence="6">Transcriptional regulator, LysR family</fullName>
    </submittedName>
</protein>
<dbReference type="Gene3D" id="3.40.190.290">
    <property type="match status" value="1"/>
</dbReference>
<evidence type="ECO:0000256" key="2">
    <source>
        <dbReference type="ARBA" id="ARBA00023015"/>
    </source>
</evidence>
<organism evidence="6 7">
    <name type="scientific">Labilithrix luteola</name>
    <dbReference type="NCBI Taxonomy" id="1391654"/>
    <lineage>
        <taxon>Bacteria</taxon>
        <taxon>Pseudomonadati</taxon>
        <taxon>Myxococcota</taxon>
        <taxon>Polyangia</taxon>
        <taxon>Polyangiales</taxon>
        <taxon>Labilitrichaceae</taxon>
        <taxon>Labilithrix</taxon>
    </lineage>
</organism>
<dbReference type="PATRIC" id="fig|1391654.3.peg.2396"/>
<dbReference type="Pfam" id="PF03466">
    <property type="entry name" value="LysR_substrate"/>
    <property type="match status" value="1"/>
</dbReference>
<dbReference type="InterPro" id="IPR058163">
    <property type="entry name" value="LysR-type_TF_proteobact-type"/>
</dbReference>
<keyword evidence="4" id="KW-0804">Transcription</keyword>
<accession>A0A0K1PQP4</accession>
<dbReference type="InterPro" id="IPR036390">
    <property type="entry name" value="WH_DNA-bd_sf"/>
</dbReference>
<evidence type="ECO:0000256" key="4">
    <source>
        <dbReference type="ARBA" id="ARBA00023163"/>
    </source>
</evidence>
<dbReference type="GO" id="GO:0003700">
    <property type="term" value="F:DNA-binding transcription factor activity"/>
    <property type="evidence" value="ECO:0007669"/>
    <property type="project" value="InterPro"/>
</dbReference>
<evidence type="ECO:0000259" key="5">
    <source>
        <dbReference type="PROSITE" id="PS50931"/>
    </source>
</evidence>
<evidence type="ECO:0000313" key="6">
    <source>
        <dbReference type="EMBL" id="AKU95701.1"/>
    </source>
</evidence>
<dbReference type="STRING" id="1391654.AKJ09_02365"/>
<keyword evidence="7" id="KW-1185">Reference proteome</keyword>
<evidence type="ECO:0000256" key="1">
    <source>
        <dbReference type="ARBA" id="ARBA00009437"/>
    </source>
</evidence>
<gene>
    <name evidence="6" type="ORF">AKJ09_02365</name>
</gene>
<evidence type="ECO:0000313" key="7">
    <source>
        <dbReference type="Proteomes" id="UP000064967"/>
    </source>
</evidence>
<dbReference type="InterPro" id="IPR036388">
    <property type="entry name" value="WH-like_DNA-bd_sf"/>
</dbReference>
<sequence>MALDLNEILVFARVVQAGSFIAASAQLGMPKSTVSRKVSDLETRLNARLLQRTTRKLSLTDVGRTYYDYCARIVGEVEDAERAVSSLQDKPRGPLRVTAGPNVSFLTPILSDYLKRHPEVRLELVTTTRAVDLVEERFDLGIRAGTLADSTLVARTLGRVGWFLVATPAYLKKRGRPRSPEELARHDFVFFGAGLEGVGPRLEKDGRTVHVALSPRLSATDMDVVHGVAAAGLGIALLPAFQCVEELRDGRLARVLPDWNAPSVQVHVVYPSTRHVSPKVKTFVEHLLARMSPPPWELGPMP</sequence>
<reference evidence="6 7" key="1">
    <citation type="submission" date="2015-08" db="EMBL/GenBank/DDBJ databases">
        <authorList>
            <person name="Babu N.S."/>
            <person name="Beckwith C.J."/>
            <person name="Beseler K.G."/>
            <person name="Brison A."/>
            <person name="Carone J.V."/>
            <person name="Caskin T.P."/>
            <person name="Diamond M."/>
            <person name="Durham M.E."/>
            <person name="Foxe J.M."/>
            <person name="Go M."/>
            <person name="Henderson B.A."/>
            <person name="Jones I.B."/>
            <person name="McGettigan J.A."/>
            <person name="Micheletti S.J."/>
            <person name="Nasrallah M.E."/>
            <person name="Ortiz D."/>
            <person name="Piller C.R."/>
            <person name="Privatt S.R."/>
            <person name="Schneider S.L."/>
            <person name="Sharp S."/>
            <person name="Smith T.C."/>
            <person name="Stanton J.D."/>
            <person name="Ullery H.E."/>
            <person name="Wilson R.J."/>
            <person name="Serrano M.G."/>
            <person name="Buck G."/>
            <person name="Lee V."/>
            <person name="Wang Y."/>
            <person name="Carvalho R."/>
            <person name="Voegtly L."/>
            <person name="Shi R."/>
            <person name="Duckworth R."/>
            <person name="Johnson A."/>
            <person name="Loviza R."/>
            <person name="Walstead R."/>
            <person name="Shah Z."/>
            <person name="Kiflezghi M."/>
            <person name="Wade K."/>
            <person name="Ball S.L."/>
            <person name="Bradley K.W."/>
            <person name="Asai D.J."/>
            <person name="Bowman C.A."/>
            <person name="Russell D.A."/>
            <person name="Pope W.H."/>
            <person name="Jacobs-Sera D."/>
            <person name="Hendrix R.W."/>
            <person name="Hatfull G.F."/>
        </authorList>
    </citation>
    <scope>NUCLEOTIDE SEQUENCE [LARGE SCALE GENOMIC DNA]</scope>
    <source>
        <strain evidence="6 7">DSM 27648</strain>
    </source>
</reference>
<name>A0A0K1PQP4_9BACT</name>
<dbReference type="PANTHER" id="PTHR30537">
    <property type="entry name" value="HTH-TYPE TRANSCRIPTIONAL REGULATOR"/>
    <property type="match status" value="1"/>
</dbReference>